<gene>
    <name evidence="2" type="ordered locus">CFPG_526</name>
</gene>
<organism evidence="2 3">
    <name type="scientific">Azobacteroides pseudotrichonymphae genomovar. CFP2</name>
    <dbReference type="NCBI Taxonomy" id="511995"/>
    <lineage>
        <taxon>Bacteria</taxon>
        <taxon>Pseudomonadati</taxon>
        <taxon>Bacteroidota</taxon>
        <taxon>Bacteroidia</taxon>
        <taxon>Bacteroidales</taxon>
        <taxon>Candidatus Azobacteroides</taxon>
    </lineage>
</organism>
<dbReference type="EMBL" id="AP010656">
    <property type="protein sequence ID" value="BAG83789.1"/>
    <property type="molecule type" value="Genomic_DNA"/>
</dbReference>
<evidence type="ECO:0000313" key="3">
    <source>
        <dbReference type="Proteomes" id="UP000000723"/>
    </source>
</evidence>
<feature type="transmembrane region" description="Helical" evidence="1">
    <location>
        <begin position="48"/>
        <end position="66"/>
    </location>
</feature>
<feature type="transmembrane region" description="Helical" evidence="1">
    <location>
        <begin position="12"/>
        <end position="42"/>
    </location>
</feature>
<accession>B6YRG7</accession>
<evidence type="ECO:0008006" key="4">
    <source>
        <dbReference type="Google" id="ProtNLM"/>
    </source>
</evidence>
<feature type="transmembrane region" description="Helical" evidence="1">
    <location>
        <begin position="115"/>
        <end position="135"/>
    </location>
</feature>
<dbReference type="RefSeq" id="WP_012573550.1">
    <property type="nucleotide sequence ID" value="NC_011565.1"/>
</dbReference>
<feature type="transmembrane region" description="Helical" evidence="1">
    <location>
        <begin position="73"/>
        <end position="95"/>
    </location>
</feature>
<keyword evidence="1" id="KW-0472">Membrane</keyword>
<dbReference type="AlphaFoldDB" id="B6YRG7"/>
<dbReference type="OrthoDB" id="1132160at2"/>
<proteinExistence type="predicted"/>
<evidence type="ECO:0000313" key="2">
    <source>
        <dbReference type="EMBL" id="BAG83789.1"/>
    </source>
</evidence>
<name>B6YRG7_AZOPC</name>
<sequence length="172" mass="19982">MRIMYSVIKQLLLFFVLVFLQVCLFDKIHLFGCAIPLLYIYFVIQLPWNMNRSFVLLLSALIGLCIDTFNCTLGLNMFACVIVGFLRFYLLQLFVPNSLFENYCHSVVNFGEFGFFYYLYYSASMTLLHQIVLCFAESSSLSNPLSLIFRVVGSFVLTMLLIFAFDRIKCCY</sequence>
<dbReference type="eggNOG" id="ENOG50315DF">
    <property type="taxonomic scope" value="Bacteria"/>
</dbReference>
<keyword evidence="1" id="KW-1133">Transmembrane helix</keyword>
<feature type="transmembrane region" description="Helical" evidence="1">
    <location>
        <begin position="147"/>
        <end position="165"/>
    </location>
</feature>
<dbReference type="HOGENOM" id="CLU_125324_0_0_10"/>
<dbReference type="KEGG" id="aps:CFPG_526"/>
<dbReference type="STRING" id="511995.CFPG_526"/>
<evidence type="ECO:0000256" key="1">
    <source>
        <dbReference type="SAM" id="Phobius"/>
    </source>
</evidence>
<reference evidence="3" key="1">
    <citation type="journal article" date="2008" name="Science">
        <title>Genome of an endosymbiont coupling N2 fixation to cellulolysis within RT protist cells in termite gut.</title>
        <authorList>
            <person name="Hongoh Y."/>
            <person name="Sharma V.K."/>
            <person name="Prakash T."/>
            <person name="Noda S."/>
            <person name="Toh H."/>
            <person name="Taylor T.D."/>
            <person name="Kudo T."/>
            <person name="Sakaki Y."/>
            <person name="Toyoda A."/>
            <person name="Hattori M."/>
            <person name="Ohkuma M."/>
        </authorList>
    </citation>
    <scope>NUCLEOTIDE SEQUENCE [LARGE SCALE GENOMIC DNA]</scope>
</reference>
<protein>
    <recommendedName>
        <fullName evidence="4">Rod shape-determining protein MreD</fullName>
    </recommendedName>
</protein>
<dbReference type="Proteomes" id="UP000000723">
    <property type="component" value="Chromosome"/>
</dbReference>
<keyword evidence="1" id="KW-0812">Transmembrane</keyword>
<keyword evidence="3" id="KW-1185">Reference proteome</keyword>